<dbReference type="PROSITE" id="PS50213">
    <property type="entry name" value="FAS1"/>
    <property type="match status" value="2"/>
</dbReference>
<dbReference type="GO" id="GO:0000159">
    <property type="term" value="C:protein phosphatase type 2A complex"/>
    <property type="evidence" value="ECO:0000318"/>
    <property type="project" value="GO_Central"/>
</dbReference>
<reference evidence="15" key="1">
    <citation type="submission" date="2021-05" db="UniProtKB">
        <authorList>
            <consortium name="EnsemblPlants"/>
        </authorList>
    </citation>
    <scope>IDENTIFICATION</scope>
    <source>
        <strain evidence="15">subsp. malaccensis</strain>
    </source>
</reference>
<comment type="similarity">
    <text evidence="11">Belongs to the phosphatase 2A regulatory subunit A family.</text>
</comment>
<feature type="repeat" description="HEAT" evidence="12">
    <location>
        <begin position="398"/>
        <end position="436"/>
    </location>
</feature>
<feature type="repeat" description="HEAT" evidence="12">
    <location>
        <begin position="203"/>
        <end position="241"/>
    </location>
</feature>
<evidence type="ECO:0000256" key="13">
    <source>
        <dbReference type="SAM" id="MobiDB-lite"/>
    </source>
</evidence>
<dbReference type="InterPro" id="IPR036378">
    <property type="entry name" value="FAS1_dom_sf"/>
</dbReference>
<dbReference type="GO" id="GO:0005829">
    <property type="term" value="C:cytosol"/>
    <property type="evidence" value="ECO:0000318"/>
    <property type="project" value="GO_Central"/>
</dbReference>
<evidence type="ECO:0000313" key="15">
    <source>
        <dbReference type="EnsemblPlants" id="Ma04_p09220.1"/>
    </source>
</evidence>
<feature type="repeat" description="HEAT" evidence="12">
    <location>
        <begin position="320"/>
        <end position="358"/>
    </location>
</feature>
<dbReference type="InParanoid" id="A0A804IMR8"/>
<evidence type="ECO:0000256" key="2">
    <source>
        <dbReference type="ARBA" id="ARBA00007843"/>
    </source>
</evidence>
<comment type="similarity">
    <text evidence="2">Belongs to the fasciclin-like AGP family.</text>
</comment>
<sequence>MAMIDEPLYPIAVLIDELKNEDVQLRLNSIRKLSTIARALGEERTRKELIPFLSENNDDDDEVLLAMAEELGVFIPYVGGVEYAHVLLPPLEILCSVEETCVRDKAVESLCRIGAQMRESSLVDWFAPLVKRLAAGEWFTSRVSSCGLFHIAYPSAPDQLKAELRSMYSQFCQDDTPMVRRAAALNLGKFAATIEPNQLKTDILSLFEDLTRDDQDSVRLLAVEGCAALGKLLESHDCVAHILPVIVNFSQDKSWRVRYMVANQFYELCEAVGPEATRTDLVPAYVRLLRDNEAEVRIAAAGKVTKFCHISSPQLAVQHILPCVKDLSSDSSQHVRSALASVIMGMAPILGKDATIEQLLPIFLSLLKDEFPDVRLNIISKLDQVNQVIGIDLLSQSLLPAIVELAEDRHWRVRLAIIEYIPLLASQLGVGFFDDKLGSLCMQWLEDKVFSIRDAAANNLKLLAEEFGPEWAMQHIIPQVLEKINNPHYLYRMTILQAISLIAPVMGADITCQKLLPVVIAFSKDRVPNIKFNVAKVLQLLIPIVDQSVVEKTIRPCLVELGEDPDVDVRYFAGQALQACDQVMMSSHFTMQRALPLVAASLLMLAAATAPVAQGHNITKILAEHLEFSTFNHYLTVTHLAAEINRRLTITVLVVGNSGMADLLARHLSLLTLRNVLSLHILTDYYGAKKLHQLTGGSTLASSVFQSSGHAPGTTGYINITDHRAGKVTFSAGDDGGAPPVDFVKSVKEMPYNISVLQVSTILSSPEAEAPVAAPAPVNLTELMSKKGCKAFADLLLARPDILQTFQDNLDSGLTVFCPVDAAVKAFAPKYKNLTADGKASLLLYHGVPVYYSPQLLKSNNGVVNTLATDGSNKNFNYTVQNDGTDVTLETRVVTATITSTLIDQDPDAVYTVDKVLEPRELFKVAEVVDAPAPAPAGSNKSKHASPPAPAGPDEAPADQATSANSAFSTTAVGRWLEPTAAALAASFLVVV</sequence>
<organism evidence="15 16">
    <name type="scientific">Musa acuminata subsp. malaccensis</name>
    <name type="common">Wild banana</name>
    <name type="synonym">Musa malaccensis</name>
    <dbReference type="NCBI Taxonomy" id="214687"/>
    <lineage>
        <taxon>Eukaryota</taxon>
        <taxon>Viridiplantae</taxon>
        <taxon>Streptophyta</taxon>
        <taxon>Embryophyta</taxon>
        <taxon>Tracheophyta</taxon>
        <taxon>Spermatophyta</taxon>
        <taxon>Magnoliopsida</taxon>
        <taxon>Liliopsida</taxon>
        <taxon>Zingiberales</taxon>
        <taxon>Musaceae</taxon>
        <taxon>Musa</taxon>
    </lineage>
</organism>
<dbReference type="Pfam" id="PF22646">
    <property type="entry name" value="PPP2R1A-like_HEAT"/>
    <property type="match status" value="1"/>
</dbReference>
<dbReference type="Gene3D" id="1.25.10.10">
    <property type="entry name" value="Leucine-rich Repeat Variant"/>
    <property type="match status" value="1"/>
</dbReference>
<evidence type="ECO:0000256" key="4">
    <source>
        <dbReference type="ARBA" id="ARBA00022729"/>
    </source>
</evidence>
<feature type="domain" description="FAS1" evidence="14">
    <location>
        <begin position="776"/>
        <end position="917"/>
    </location>
</feature>
<dbReference type="AlphaFoldDB" id="A0A804IMR8"/>
<keyword evidence="9" id="KW-0449">Lipoprotein</keyword>
<keyword evidence="6" id="KW-0654">Proteoglycan</keyword>
<dbReference type="InterPro" id="IPR054573">
    <property type="entry name" value="PP2A/SF3B1-like_HEAT"/>
</dbReference>
<dbReference type="InterPro" id="IPR000782">
    <property type="entry name" value="FAS1_domain"/>
</dbReference>
<feature type="repeat" description="HEAT" evidence="12">
    <location>
        <begin position="164"/>
        <end position="202"/>
    </location>
</feature>
<dbReference type="GO" id="GO:0019888">
    <property type="term" value="F:protein phosphatase regulator activity"/>
    <property type="evidence" value="ECO:0000318"/>
    <property type="project" value="GO_Central"/>
</dbReference>
<dbReference type="Pfam" id="PF22956">
    <property type="entry name" value="VPS15-like_hel"/>
    <property type="match status" value="1"/>
</dbReference>
<dbReference type="InterPro" id="IPR051023">
    <property type="entry name" value="PP2A_Regulatory_Subunit_A"/>
</dbReference>
<evidence type="ECO:0000256" key="11">
    <source>
        <dbReference type="ARBA" id="ARBA00038332"/>
    </source>
</evidence>
<comment type="subcellular location">
    <subcellularLocation>
        <location evidence="1">Cell membrane</location>
        <topology evidence="1">Lipid-anchor</topology>
        <topology evidence="1">GPI-anchor</topology>
    </subcellularLocation>
</comment>
<evidence type="ECO:0000256" key="1">
    <source>
        <dbReference type="ARBA" id="ARBA00004609"/>
    </source>
</evidence>
<dbReference type="GO" id="GO:0005886">
    <property type="term" value="C:plasma membrane"/>
    <property type="evidence" value="ECO:0007669"/>
    <property type="project" value="UniProtKB-SubCell"/>
</dbReference>
<dbReference type="FunFam" id="1.25.10.10:FF:000062">
    <property type="entry name" value="Serine/threonine-protein phosphatase 2A regulatory subunit A alpha isoform"/>
    <property type="match status" value="1"/>
</dbReference>
<comment type="function">
    <text evidence="10">May be a cell surface adhesion protein.</text>
</comment>
<feature type="repeat" description="HEAT" evidence="12">
    <location>
        <begin position="242"/>
        <end position="280"/>
    </location>
</feature>
<feature type="repeat" description="HEAT" evidence="12">
    <location>
        <begin position="281"/>
        <end position="319"/>
    </location>
</feature>
<dbReference type="GO" id="GO:0005634">
    <property type="term" value="C:nucleus"/>
    <property type="evidence" value="ECO:0000318"/>
    <property type="project" value="GO_Central"/>
</dbReference>
<feature type="repeat" description="HEAT" evidence="12">
    <location>
        <begin position="515"/>
        <end position="553"/>
    </location>
</feature>
<dbReference type="Pfam" id="PF02469">
    <property type="entry name" value="Fasciclin"/>
    <property type="match status" value="1"/>
</dbReference>
<dbReference type="GO" id="GO:0005737">
    <property type="term" value="C:cytoplasm"/>
    <property type="evidence" value="ECO:0000318"/>
    <property type="project" value="GO_Central"/>
</dbReference>
<name>A0A804IMR8_MUSAM</name>
<proteinExistence type="inferred from homology"/>
<dbReference type="Pfam" id="PF02985">
    <property type="entry name" value="HEAT"/>
    <property type="match status" value="1"/>
</dbReference>
<protein>
    <recommendedName>
        <fullName evidence="14">FAS1 domain-containing protein</fullName>
    </recommendedName>
</protein>
<dbReference type="InterPro" id="IPR016024">
    <property type="entry name" value="ARM-type_fold"/>
</dbReference>
<dbReference type="Gramene" id="Ma04_t09220.1">
    <property type="protein sequence ID" value="Ma04_p09220.1"/>
    <property type="gene ID" value="Ma04_g09220"/>
</dbReference>
<evidence type="ECO:0000313" key="16">
    <source>
        <dbReference type="Proteomes" id="UP000012960"/>
    </source>
</evidence>
<dbReference type="Proteomes" id="UP000012960">
    <property type="component" value="Unplaced"/>
</dbReference>
<keyword evidence="5" id="KW-0677">Repeat</keyword>
<evidence type="ECO:0000259" key="14">
    <source>
        <dbReference type="PROSITE" id="PS50213"/>
    </source>
</evidence>
<feature type="repeat" description="HEAT" evidence="12">
    <location>
        <begin position="359"/>
        <end position="397"/>
    </location>
</feature>
<dbReference type="SMART" id="SM00554">
    <property type="entry name" value="FAS1"/>
    <property type="match status" value="2"/>
</dbReference>
<dbReference type="FunFam" id="2.30.180.10:FF:000008">
    <property type="entry name" value="Fasciclin-like arabinogalactan protein 10"/>
    <property type="match status" value="1"/>
</dbReference>
<keyword evidence="4" id="KW-0732">Signal</keyword>
<dbReference type="Gene3D" id="2.30.180.10">
    <property type="entry name" value="FAS1 domain"/>
    <property type="match status" value="2"/>
</dbReference>
<dbReference type="InterPro" id="IPR011989">
    <property type="entry name" value="ARM-like"/>
</dbReference>
<evidence type="ECO:0000256" key="7">
    <source>
        <dbReference type="ARBA" id="ARBA00023136"/>
    </source>
</evidence>
<dbReference type="PROSITE" id="PS50077">
    <property type="entry name" value="HEAT_REPEAT"/>
    <property type="match status" value="11"/>
</dbReference>
<dbReference type="PANTHER" id="PTHR10648">
    <property type="entry name" value="SERINE/THREONINE-PROTEIN PHOSPHATASE PP2A 65 KDA REGULATORY SUBUNIT"/>
    <property type="match status" value="1"/>
</dbReference>
<accession>A0A804IMR8</accession>
<keyword evidence="8" id="KW-0325">Glycoprotein</keyword>
<evidence type="ECO:0000256" key="8">
    <source>
        <dbReference type="ARBA" id="ARBA00023180"/>
    </source>
</evidence>
<feature type="region of interest" description="Disordered" evidence="13">
    <location>
        <begin position="933"/>
        <end position="965"/>
    </location>
</feature>
<keyword evidence="3" id="KW-1003">Cell membrane</keyword>
<feature type="repeat" description="HEAT" evidence="12">
    <location>
        <begin position="476"/>
        <end position="514"/>
    </location>
</feature>
<evidence type="ECO:0000256" key="3">
    <source>
        <dbReference type="ARBA" id="ARBA00022475"/>
    </source>
</evidence>
<dbReference type="InterPro" id="IPR000357">
    <property type="entry name" value="HEAT"/>
</dbReference>
<keyword evidence="7" id="KW-0472">Membrane</keyword>
<feature type="repeat" description="HEAT" evidence="12">
    <location>
        <begin position="554"/>
        <end position="592"/>
    </location>
</feature>
<evidence type="ECO:0000256" key="12">
    <source>
        <dbReference type="PROSITE-ProRule" id="PRU00103"/>
    </source>
</evidence>
<evidence type="ECO:0000256" key="10">
    <source>
        <dbReference type="ARBA" id="ARBA00024686"/>
    </source>
</evidence>
<dbReference type="SUPFAM" id="SSF48371">
    <property type="entry name" value="ARM repeat"/>
    <property type="match status" value="1"/>
</dbReference>
<keyword evidence="16" id="KW-1185">Reference proteome</keyword>
<dbReference type="InterPro" id="IPR021133">
    <property type="entry name" value="HEAT_type_2"/>
</dbReference>
<dbReference type="InterPro" id="IPR055231">
    <property type="entry name" value="2AA_helical"/>
</dbReference>
<feature type="repeat" description="HEAT" evidence="12">
    <location>
        <begin position="10"/>
        <end position="48"/>
    </location>
</feature>
<evidence type="ECO:0000256" key="5">
    <source>
        <dbReference type="ARBA" id="ARBA00022737"/>
    </source>
</evidence>
<dbReference type="PANTHER" id="PTHR10648:SF4">
    <property type="entry name" value="PROTEIN PHOSPHATASE 2 (FORMERLY 2A), REGULATORY SUBUNIT A, BETA ISOFORM-RELATED"/>
    <property type="match status" value="1"/>
</dbReference>
<evidence type="ECO:0000256" key="9">
    <source>
        <dbReference type="ARBA" id="ARBA00023288"/>
    </source>
</evidence>
<dbReference type="FunFam" id="2.30.180.10:FF:000010">
    <property type="entry name" value="Fasciclin-like arabinogalactan protein 2"/>
    <property type="match status" value="1"/>
</dbReference>
<evidence type="ECO:0000256" key="6">
    <source>
        <dbReference type="ARBA" id="ARBA00022974"/>
    </source>
</evidence>
<dbReference type="EnsemblPlants" id="Ma04_t09220.1">
    <property type="protein sequence ID" value="Ma04_p09220.1"/>
    <property type="gene ID" value="Ma04_g09220"/>
</dbReference>
<dbReference type="SUPFAM" id="SSF82153">
    <property type="entry name" value="FAS1 domain"/>
    <property type="match status" value="2"/>
</dbReference>
<feature type="domain" description="FAS1" evidence="14">
    <location>
        <begin position="615"/>
        <end position="729"/>
    </location>
</feature>